<keyword evidence="1" id="KW-0472">Membrane</keyword>
<keyword evidence="1" id="KW-0812">Transmembrane</keyword>
<keyword evidence="1" id="KW-1133">Transmembrane helix</keyword>
<dbReference type="EMBL" id="JABYQV010000002">
    <property type="protein sequence ID" value="NVP30072.1"/>
    <property type="molecule type" value="Genomic_DNA"/>
</dbReference>
<sequence length="51" mass="5874">MPLAIMTPANGHSGIIRVRTHPELSDIALFVFAIGAIWFLRRAMRRRNRKD</sequence>
<dbReference type="Proteomes" id="UP000557656">
    <property type="component" value="Unassembled WGS sequence"/>
</dbReference>
<evidence type="ECO:0000313" key="2">
    <source>
        <dbReference type="EMBL" id="NNG53403.1"/>
    </source>
</evidence>
<reference evidence="4 5" key="1">
    <citation type="submission" date="2020-05" db="EMBL/GenBank/DDBJ databases">
        <title>Draft Genome Sequences of Sphingomonas sp. Isolated from the International Space Station.</title>
        <authorList>
            <person name="Bijlani S."/>
            <person name="Singh N.K."/>
            <person name="Mason C.E."/>
            <person name="Wang C.C."/>
            <person name="Venkateswaran K."/>
        </authorList>
    </citation>
    <scope>NUCLEOTIDE SEQUENCE [LARGE SCALE GENOMIC DNA]</scope>
    <source>
        <strain evidence="2 5">IIF7SW-B5</strain>
        <strain evidence="3">ISS-IIF7SWP</strain>
    </source>
</reference>
<evidence type="ECO:0000256" key="1">
    <source>
        <dbReference type="SAM" id="Phobius"/>
    </source>
</evidence>
<keyword evidence="5" id="KW-1185">Reference proteome</keyword>
<comment type="caution">
    <text evidence="3">The sequence shown here is derived from an EMBL/GenBank/DDBJ whole genome shotgun (WGS) entry which is preliminary data.</text>
</comment>
<feature type="transmembrane region" description="Helical" evidence="1">
    <location>
        <begin position="27"/>
        <end position="44"/>
    </location>
</feature>
<dbReference type="GeneID" id="78488362"/>
<organism evidence="3 4">
    <name type="scientific">Sphingomonas sanguinis</name>
    <dbReference type="NCBI Taxonomy" id="33051"/>
    <lineage>
        <taxon>Bacteria</taxon>
        <taxon>Pseudomonadati</taxon>
        <taxon>Pseudomonadota</taxon>
        <taxon>Alphaproteobacteria</taxon>
        <taxon>Sphingomonadales</taxon>
        <taxon>Sphingomonadaceae</taxon>
        <taxon>Sphingomonas</taxon>
    </lineage>
</organism>
<name>A0A7Y7QSY2_9SPHN</name>
<dbReference type="Proteomes" id="UP000531581">
    <property type="component" value="Unassembled WGS sequence"/>
</dbReference>
<accession>A0A7Y7QSY2</accession>
<evidence type="ECO:0000313" key="3">
    <source>
        <dbReference type="EMBL" id="NVP30072.1"/>
    </source>
</evidence>
<evidence type="ECO:0000313" key="4">
    <source>
        <dbReference type="Proteomes" id="UP000531581"/>
    </source>
</evidence>
<dbReference type="EMBL" id="JABEOV010000012">
    <property type="protein sequence ID" value="NNG53403.1"/>
    <property type="molecule type" value="Genomic_DNA"/>
</dbReference>
<gene>
    <name evidence="2" type="ORF">HKX05_08565</name>
    <name evidence="3" type="ORF">HLV41_03360</name>
</gene>
<proteinExistence type="predicted"/>
<dbReference type="AlphaFoldDB" id="A0A7Y7QSY2"/>
<protein>
    <submittedName>
        <fullName evidence="3">Uncharacterized protein</fullName>
    </submittedName>
</protein>
<evidence type="ECO:0000313" key="5">
    <source>
        <dbReference type="Proteomes" id="UP000557656"/>
    </source>
</evidence>
<dbReference type="RefSeq" id="WP_167348890.1">
    <property type="nucleotide sequence ID" value="NZ_JABEOV010000012.1"/>
</dbReference>